<name>A0AAV2TQ05_CALDB</name>
<evidence type="ECO:0000313" key="5">
    <source>
        <dbReference type="EMBL" id="CAL5138390.1"/>
    </source>
</evidence>
<proteinExistence type="predicted"/>
<protein>
    <submittedName>
        <fullName evidence="5">Uncharacterized protein</fullName>
    </submittedName>
</protein>
<dbReference type="Proteomes" id="UP001497525">
    <property type="component" value="Unassembled WGS sequence"/>
</dbReference>
<dbReference type="InterPro" id="IPR011042">
    <property type="entry name" value="6-blade_b-propeller_TolB-like"/>
</dbReference>
<dbReference type="InterPro" id="IPR001258">
    <property type="entry name" value="NHL_repeat"/>
</dbReference>
<dbReference type="GO" id="GO:0061630">
    <property type="term" value="F:ubiquitin protein ligase activity"/>
    <property type="evidence" value="ECO:0007669"/>
    <property type="project" value="TreeGrafter"/>
</dbReference>
<evidence type="ECO:0000256" key="1">
    <source>
        <dbReference type="ARBA" id="ARBA00022737"/>
    </source>
</evidence>
<feature type="repeat" description="NHL" evidence="3">
    <location>
        <begin position="591"/>
        <end position="634"/>
    </location>
</feature>
<gene>
    <name evidence="5" type="ORF">CDAUBV1_LOCUS12974</name>
</gene>
<organism evidence="5 6">
    <name type="scientific">Calicophoron daubneyi</name>
    <name type="common">Rumen fluke</name>
    <name type="synonym">Paramphistomum daubneyi</name>
    <dbReference type="NCBI Taxonomy" id="300641"/>
    <lineage>
        <taxon>Eukaryota</taxon>
        <taxon>Metazoa</taxon>
        <taxon>Spiralia</taxon>
        <taxon>Lophotrochozoa</taxon>
        <taxon>Platyhelminthes</taxon>
        <taxon>Trematoda</taxon>
        <taxon>Digenea</taxon>
        <taxon>Plagiorchiida</taxon>
        <taxon>Pronocephalata</taxon>
        <taxon>Paramphistomoidea</taxon>
        <taxon>Paramphistomidae</taxon>
        <taxon>Calicophoron</taxon>
    </lineage>
</organism>
<evidence type="ECO:0000256" key="3">
    <source>
        <dbReference type="PROSITE-ProRule" id="PRU00504"/>
    </source>
</evidence>
<evidence type="ECO:0000256" key="2">
    <source>
        <dbReference type="PROSITE-ProRule" id="PRU00087"/>
    </source>
</evidence>
<dbReference type="EMBL" id="CAXLJL010000489">
    <property type="protein sequence ID" value="CAL5138390.1"/>
    <property type="molecule type" value="Genomic_DNA"/>
</dbReference>
<evidence type="ECO:0000313" key="6">
    <source>
        <dbReference type="Proteomes" id="UP001497525"/>
    </source>
</evidence>
<dbReference type="Pfam" id="PF17170">
    <property type="entry name" value="DUF5128"/>
    <property type="match status" value="1"/>
</dbReference>
<dbReference type="PROSITE" id="PS51125">
    <property type="entry name" value="NHL"/>
    <property type="match status" value="5"/>
</dbReference>
<dbReference type="Pfam" id="PF01436">
    <property type="entry name" value="NHL"/>
    <property type="match status" value="1"/>
</dbReference>
<dbReference type="SUPFAM" id="SSF81296">
    <property type="entry name" value="E set domains"/>
    <property type="match status" value="1"/>
</dbReference>
<evidence type="ECO:0000256" key="4">
    <source>
        <dbReference type="SAM" id="MobiDB-lite"/>
    </source>
</evidence>
<accession>A0AAV2TQ05</accession>
<dbReference type="InterPro" id="IPR013783">
    <property type="entry name" value="Ig-like_fold"/>
</dbReference>
<dbReference type="GO" id="GO:0008270">
    <property type="term" value="F:zinc ion binding"/>
    <property type="evidence" value="ECO:0007669"/>
    <property type="project" value="UniProtKB-KW"/>
</dbReference>
<feature type="compositionally biased region" description="Low complexity" evidence="4">
    <location>
        <begin position="143"/>
        <end position="161"/>
    </location>
</feature>
<dbReference type="PANTHER" id="PTHR24104">
    <property type="entry name" value="E3 UBIQUITIN-PROTEIN LIGASE NHLRC1-RELATED"/>
    <property type="match status" value="1"/>
</dbReference>
<dbReference type="InterPro" id="IPR017868">
    <property type="entry name" value="Filamin/ABP280_repeat-like"/>
</dbReference>
<dbReference type="CDD" id="cd14960">
    <property type="entry name" value="NHL_TRIM2_like"/>
    <property type="match status" value="1"/>
</dbReference>
<feature type="repeat" description="Filamin" evidence="2">
    <location>
        <begin position="315"/>
        <end position="345"/>
    </location>
</feature>
<dbReference type="Gene3D" id="2.60.40.10">
    <property type="entry name" value="Immunoglobulins"/>
    <property type="match status" value="1"/>
</dbReference>
<feature type="repeat" description="NHL" evidence="3">
    <location>
        <begin position="408"/>
        <end position="451"/>
    </location>
</feature>
<keyword evidence="1" id="KW-0677">Repeat</keyword>
<dbReference type="PANTHER" id="PTHR24104:SF57">
    <property type="entry name" value="BEE-MILK PROTEIN"/>
    <property type="match status" value="1"/>
</dbReference>
<dbReference type="SUPFAM" id="SSF101898">
    <property type="entry name" value="NHL repeat"/>
    <property type="match status" value="1"/>
</dbReference>
<feature type="region of interest" description="Disordered" evidence="4">
    <location>
        <begin position="143"/>
        <end position="165"/>
    </location>
</feature>
<dbReference type="InterPro" id="IPR057750">
    <property type="entry name" value="TRIM2/3_C"/>
</dbReference>
<feature type="repeat" description="NHL" evidence="3">
    <location>
        <begin position="499"/>
        <end position="540"/>
    </location>
</feature>
<dbReference type="InterPro" id="IPR014756">
    <property type="entry name" value="Ig_E-set"/>
</dbReference>
<dbReference type="PROSITE" id="PS50194">
    <property type="entry name" value="FILAMIN_REPEAT"/>
    <property type="match status" value="1"/>
</dbReference>
<dbReference type="Gene3D" id="2.120.10.30">
    <property type="entry name" value="TolB, C-terminal domain"/>
    <property type="match status" value="2"/>
</dbReference>
<reference evidence="5" key="1">
    <citation type="submission" date="2024-06" db="EMBL/GenBank/DDBJ databases">
        <authorList>
            <person name="Liu X."/>
            <person name="Lenzi L."/>
            <person name="Haldenby T S."/>
            <person name="Uol C."/>
        </authorList>
    </citation>
    <scope>NUCLEOTIDE SEQUENCE</scope>
</reference>
<dbReference type="AlphaFoldDB" id="A0AAV2TQ05"/>
<feature type="repeat" description="NHL" evidence="3">
    <location>
        <begin position="455"/>
        <end position="498"/>
    </location>
</feature>
<comment type="caution">
    <text evidence="5">The sequence shown here is derived from an EMBL/GenBank/DDBJ whole genome shotgun (WGS) entry which is preliminary data.</text>
</comment>
<dbReference type="InterPro" id="IPR050952">
    <property type="entry name" value="TRIM-NHL_E3_ligases"/>
</dbReference>
<feature type="region of interest" description="Disordered" evidence="4">
    <location>
        <begin position="1"/>
        <end position="21"/>
    </location>
</feature>
<dbReference type="GO" id="GO:0043161">
    <property type="term" value="P:proteasome-mediated ubiquitin-dependent protein catabolic process"/>
    <property type="evidence" value="ECO:0007669"/>
    <property type="project" value="TreeGrafter"/>
</dbReference>
<dbReference type="GO" id="GO:0000209">
    <property type="term" value="P:protein polyubiquitination"/>
    <property type="evidence" value="ECO:0007669"/>
    <property type="project" value="TreeGrafter"/>
</dbReference>
<feature type="repeat" description="NHL" evidence="3">
    <location>
        <begin position="544"/>
        <end position="587"/>
    </location>
</feature>
<sequence>MMNFESMNNPDSEYSSSIEPLNESKSITTSVSSLADNHVIPESQEMAAVISRAQEVISCLAQRCEELERLSESVPILRKEISSQIEQCMQMVLRSISERREFLLRDLDTLLSSREEKVTTMRNNFETRLQRLSSHLDLLKRLTQSPGSSSSSQNAQTTGSNPPMKNIAIQKHKQEIEKLVSLPLSMHPSENDTMSFFPTELDQLLSSIRCVGIIGLTSIDASKTTLARSPDEEFSPIRHCELYEDMQIDVLPRDCLGRPVFNVTAEEFTASLTSRVEYITEAKVQDRRDSENPFVNAPVRVSQDSLTGPYSNLQIVYRISTPGAYDLNVQLFGEHIQGSPFLVYARNAFRPDIQGWLETMKELSEMPRRFRSMHTSKRRCKSAPNRQLKADVPEALADTDKLQRGDLLFSVGTRGRGEGEFANPCGICVTREHKILVADINNASIQVFNESGQFLFRIGEYGYHPGQLMRPVDVAETINGNYLVSDYELHCVTVYNPSGSYMSRFGQRYLSGPKGLIADSRGRILVVDQKACMVCIFKPTGKFINRFGSRGTGDNQFINPTFVAVNSQDEIYVSDYTQHSIKVFDVNGLFLFKFGVHGMDVGMLHSPTGLAFDKHDNLFISDWGNNRVQIHGVAGTYLQTVNSQIEPLNGPQGVAYHSATGKLMVTDPGNFCFKIYQPRLNPQNAEEKSG</sequence>